<organism evidence="1 2">
    <name type="scientific">Pogonomyrmex barbatus</name>
    <name type="common">red harvester ant</name>
    <dbReference type="NCBI Taxonomy" id="144034"/>
    <lineage>
        <taxon>Eukaryota</taxon>
        <taxon>Metazoa</taxon>
        <taxon>Ecdysozoa</taxon>
        <taxon>Arthropoda</taxon>
        <taxon>Hexapoda</taxon>
        <taxon>Insecta</taxon>
        <taxon>Pterygota</taxon>
        <taxon>Neoptera</taxon>
        <taxon>Endopterygota</taxon>
        <taxon>Hymenoptera</taxon>
        <taxon>Apocrita</taxon>
        <taxon>Aculeata</taxon>
        <taxon>Formicoidea</taxon>
        <taxon>Formicidae</taxon>
        <taxon>Myrmicinae</taxon>
        <taxon>Pogonomyrmex</taxon>
    </lineage>
</organism>
<keyword evidence="1" id="KW-1185">Reference proteome</keyword>
<dbReference type="Proteomes" id="UP000504615">
    <property type="component" value="Unplaced"/>
</dbReference>
<name>A0A6I9VPW1_9HYME</name>
<dbReference type="KEGG" id="pbar:105422889"/>
<dbReference type="GeneID" id="105422889"/>
<proteinExistence type="predicted"/>
<evidence type="ECO:0000313" key="2">
    <source>
        <dbReference type="RefSeq" id="XP_011630750.1"/>
    </source>
</evidence>
<dbReference type="RefSeq" id="XP_011630750.1">
    <property type="nucleotide sequence ID" value="XM_011632448.2"/>
</dbReference>
<evidence type="ECO:0000313" key="1">
    <source>
        <dbReference type="Proteomes" id="UP000504615"/>
    </source>
</evidence>
<sequence length="120" mass="13488">MTKVCQFVVLSFGKSMNIVLVTYGFEAQDFIVCSGYNMDAMCSPDTHGNNGIYVLFRFFHCSTNAISEDTAECSPYGWRFCCVSKYASDVAYLRDFTAIRLGRLGRRCFAATMGFLTSDR</sequence>
<protein>
    <submittedName>
        <fullName evidence="2">Uncharacterized protein LOC105422889</fullName>
    </submittedName>
</protein>
<gene>
    <name evidence="2" type="primary">LOC105422889</name>
</gene>
<reference evidence="2" key="1">
    <citation type="submission" date="2025-08" db="UniProtKB">
        <authorList>
            <consortium name="RefSeq"/>
        </authorList>
    </citation>
    <scope>IDENTIFICATION</scope>
</reference>
<accession>A0A6I9VPW1</accession>
<dbReference type="AlphaFoldDB" id="A0A6I9VPW1"/>